<dbReference type="RefSeq" id="WP_146568632.1">
    <property type="nucleotide sequence ID" value="NZ_SIHJ01000005.1"/>
</dbReference>
<dbReference type="InterPro" id="IPR046346">
    <property type="entry name" value="Aminoacid_DH-like_N_sf"/>
</dbReference>
<evidence type="ECO:0000256" key="1">
    <source>
        <dbReference type="ARBA" id="ARBA00023002"/>
    </source>
</evidence>
<name>A0A5C5UXL5_9BACT</name>
<keyword evidence="3" id="KW-1185">Reference proteome</keyword>
<dbReference type="GO" id="GO:0004764">
    <property type="term" value="F:shikimate 3-dehydrogenase (NADP+) activity"/>
    <property type="evidence" value="ECO:0007669"/>
    <property type="project" value="UniProtKB-EC"/>
</dbReference>
<gene>
    <name evidence="2" type="primary">aroE_3</name>
    <name evidence="2" type="ORF">KOR34_48250</name>
</gene>
<dbReference type="OrthoDB" id="9792692at2"/>
<reference evidence="2 3" key="1">
    <citation type="submission" date="2019-02" db="EMBL/GenBank/DDBJ databases">
        <title>Deep-cultivation of Planctomycetes and their phenomic and genomic characterization uncovers novel biology.</title>
        <authorList>
            <person name="Wiegand S."/>
            <person name="Jogler M."/>
            <person name="Boedeker C."/>
            <person name="Pinto D."/>
            <person name="Vollmers J."/>
            <person name="Rivas-Marin E."/>
            <person name="Kohn T."/>
            <person name="Peeters S.H."/>
            <person name="Heuer A."/>
            <person name="Rast P."/>
            <person name="Oberbeckmann S."/>
            <person name="Bunk B."/>
            <person name="Jeske O."/>
            <person name="Meyerdierks A."/>
            <person name="Storesund J.E."/>
            <person name="Kallscheuer N."/>
            <person name="Luecker S."/>
            <person name="Lage O.M."/>
            <person name="Pohl T."/>
            <person name="Merkel B.J."/>
            <person name="Hornburger P."/>
            <person name="Mueller R.-W."/>
            <person name="Bruemmer F."/>
            <person name="Labrenz M."/>
            <person name="Spormann A.M."/>
            <person name="Op Den Camp H."/>
            <person name="Overmann J."/>
            <person name="Amann R."/>
            <person name="Jetten M.S.M."/>
            <person name="Mascher T."/>
            <person name="Medema M.H."/>
            <person name="Devos D.P."/>
            <person name="Kaster A.-K."/>
            <person name="Ovreas L."/>
            <person name="Rohde M."/>
            <person name="Galperin M.Y."/>
            <person name="Jogler C."/>
        </authorList>
    </citation>
    <scope>NUCLEOTIDE SEQUENCE [LARGE SCALE GENOMIC DNA]</scope>
    <source>
        <strain evidence="2 3">KOR34</strain>
    </source>
</reference>
<dbReference type="InterPro" id="IPR022893">
    <property type="entry name" value="Shikimate_DH_fam"/>
</dbReference>
<dbReference type="PANTHER" id="PTHR21089:SF1">
    <property type="entry name" value="BIFUNCTIONAL 3-DEHYDROQUINATE DEHYDRATASE_SHIKIMATE DEHYDROGENASE, CHLOROPLASTIC"/>
    <property type="match status" value="1"/>
</dbReference>
<dbReference type="EMBL" id="SIHJ01000005">
    <property type="protein sequence ID" value="TWT30267.1"/>
    <property type="molecule type" value="Genomic_DNA"/>
</dbReference>
<dbReference type="SUPFAM" id="SSF51735">
    <property type="entry name" value="NAD(P)-binding Rossmann-fold domains"/>
    <property type="match status" value="1"/>
</dbReference>
<evidence type="ECO:0000313" key="3">
    <source>
        <dbReference type="Proteomes" id="UP000316714"/>
    </source>
</evidence>
<dbReference type="EC" id="1.1.1.25" evidence="2"/>
<dbReference type="Gene3D" id="3.40.50.720">
    <property type="entry name" value="NAD(P)-binding Rossmann-like Domain"/>
    <property type="match status" value="1"/>
</dbReference>
<sequence length="284" mass="30727">MSESSLLEKCCLIGQSVTGNPTHFMVDRAFAETGLDWRFLTFEVGESRLVDAIRGVSALGFSGVLLLPSLQRLSWDHVGKHTERADQTRSVSCLMRRDDRLVGDDLAGESVIACIVRSLPIAGRHAAVLGLEGRGLATAYALLQHGAASLRIADLSQDDSQEQIDRLKATFPDRLVETIDADDQFIDLPGEVNLLASASCWDKKRDAPVAEALAPSLRDDMIVADARVRAGLSPLLHRAAERGAKVVPGIEILAREIAEAVRLWTGVEPPEDALLDAAEEFLGV</sequence>
<organism evidence="2 3">
    <name type="scientific">Posidoniimonas corsicana</name>
    <dbReference type="NCBI Taxonomy" id="1938618"/>
    <lineage>
        <taxon>Bacteria</taxon>
        <taxon>Pseudomonadati</taxon>
        <taxon>Planctomycetota</taxon>
        <taxon>Planctomycetia</taxon>
        <taxon>Pirellulales</taxon>
        <taxon>Lacipirellulaceae</taxon>
        <taxon>Posidoniimonas</taxon>
    </lineage>
</organism>
<dbReference type="AlphaFoldDB" id="A0A5C5UXL5"/>
<dbReference type="GO" id="GO:0009423">
    <property type="term" value="P:chorismate biosynthetic process"/>
    <property type="evidence" value="ECO:0007669"/>
    <property type="project" value="TreeGrafter"/>
</dbReference>
<dbReference type="SUPFAM" id="SSF53223">
    <property type="entry name" value="Aminoacid dehydrogenase-like, N-terminal domain"/>
    <property type="match status" value="1"/>
</dbReference>
<dbReference type="GO" id="GO:0019632">
    <property type="term" value="P:shikimate metabolic process"/>
    <property type="evidence" value="ECO:0007669"/>
    <property type="project" value="TreeGrafter"/>
</dbReference>
<dbReference type="Gene3D" id="3.40.50.10860">
    <property type="entry name" value="Leucine Dehydrogenase, chain A, domain 1"/>
    <property type="match status" value="1"/>
</dbReference>
<accession>A0A5C5UXL5</accession>
<keyword evidence="1 2" id="KW-0560">Oxidoreductase</keyword>
<dbReference type="InterPro" id="IPR036291">
    <property type="entry name" value="NAD(P)-bd_dom_sf"/>
</dbReference>
<evidence type="ECO:0000313" key="2">
    <source>
        <dbReference type="EMBL" id="TWT30267.1"/>
    </source>
</evidence>
<comment type="caution">
    <text evidence="2">The sequence shown here is derived from an EMBL/GenBank/DDBJ whole genome shotgun (WGS) entry which is preliminary data.</text>
</comment>
<dbReference type="Proteomes" id="UP000316714">
    <property type="component" value="Unassembled WGS sequence"/>
</dbReference>
<proteinExistence type="predicted"/>
<protein>
    <submittedName>
        <fullName evidence="2">Shikimate dehydrogenase</fullName>
        <ecNumber evidence="2">1.1.1.25</ecNumber>
    </submittedName>
</protein>
<dbReference type="PANTHER" id="PTHR21089">
    <property type="entry name" value="SHIKIMATE DEHYDROGENASE"/>
    <property type="match status" value="1"/>
</dbReference>